<reference evidence="5 7" key="1">
    <citation type="submission" date="2018-06" db="EMBL/GenBank/DDBJ databases">
        <title>Complete Genome Sequence of the Microcystin-Degrading Bacterium Sphingosinicella microcystinivorans Strain B-9.</title>
        <authorList>
            <person name="Jin H."/>
            <person name="Nishizawa T."/>
            <person name="Guo Y."/>
            <person name="Nishizawa A."/>
            <person name="Park H."/>
            <person name="Kato H."/>
            <person name="Tsuji K."/>
            <person name="Harada K."/>
        </authorList>
    </citation>
    <scope>NUCLEOTIDE SEQUENCE [LARGE SCALE GENOMIC DNA]</scope>
    <source>
        <strain evidence="5 7">B9</strain>
    </source>
</reference>
<dbReference type="Gene3D" id="3.30.70.920">
    <property type="match status" value="1"/>
</dbReference>
<evidence type="ECO:0000313" key="6">
    <source>
        <dbReference type="EMBL" id="RKS90994.1"/>
    </source>
</evidence>
<dbReference type="Gene3D" id="1.10.10.10">
    <property type="entry name" value="Winged helix-like DNA-binding domain superfamily/Winged helix DNA-binding domain"/>
    <property type="match status" value="1"/>
</dbReference>
<accession>A0AAD1G0R0</accession>
<keyword evidence="8" id="KW-1185">Reference proteome</keyword>
<dbReference type="SUPFAM" id="SSF46785">
    <property type="entry name" value="Winged helix' DNA-binding domain"/>
    <property type="match status" value="1"/>
</dbReference>
<sequence length="157" mass="17362">MVEMTISIDIGDRKILRELQRNARLSNIDLAARVGMSPSTCLRRTRALEEAGIISGYVAVVDPAALGSSISLYIMIDLDQRIETDAKMFFDKIARDDRIVECVALTGTHDILVRAVVRDMADMAQLTMDTLLKLPSVRSLTSSIVMRPIKRAAPRSS</sequence>
<protein>
    <submittedName>
        <fullName evidence="5">AsnC family transcriptional regulator</fullName>
    </submittedName>
</protein>
<dbReference type="GO" id="GO:0006355">
    <property type="term" value="P:regulation of DNA-templated transcription"/>
    <property type="evidence" value="ECO:0007669"/>
    <property type="project" value="UniProtKB-ARBA"/>
</dbReference>
<dbReference type="KEGG" id="smic:SmB9_15720"/>
<keyword evidence="2" id="KW-0238">DNA-binding</keyword>
<evidence type="ECO:0000313" key="7">
    <source>
        <dbReference type="Proteomes" id="UP000275727"/>
    </source>
</evidence>
<dbReference type="PRINTS" id="PR00033">
    <property type="entry name" value="HTHASNC"/>
</dbReference>
<dbReference type="PROSITE" id="PS00519">
    <property type="entry name" value="HTH_ASNC_1"/>
    <property type="match status" value="1"/>
</dbReference>
<evidence type="ECO:0000259" key="4">
    <source>
        <dbReference type="PROSITE" id="PS50956"/>
    </source>
</evidence>
<dbReference type="AlphaFoldDB" id="A0AAD1G0R0"/>
<evidence type="ECO:0000256" key="1">
    <source>
        <dbReference type="ARBA" id="ARBA00023015"/>
    </source>
</evidence>
<gene>
    <name evidence="6" type="ORF">DFR51_0538</name>
    <name evidence="5" type="ORF">SmB9_15720</name>
</gene>
<dbReference type="SUPFAM" id="SSF54909">
    <property type="entry name" value="Dimeric alpha+beta barrel"/>
    <property type="match status" value="1"/>
</dbReference>
<dbReference type="Proteomes" id="UP000275727">
    <property type="component" value="Chromosome"/>
</dbReference>
<feature type="domain" description="HTH asnC-type" evidence="4">
    <location>
        <begin position="8"/>
        <end position="69"/>
    </location>
</feature>
<dbReference type="EMBL" id="RBWX01000007">
    <property type="protein sequence ID" value="RKS90994.1"/>
    <property type="molecule type" value="Genomic_DNA"/>
</dbReference>
<keyword evidence="1" id="KW-0805">Transcription regulation</keyword>
<evidence type="ECO:0000313" key="8">
    <source>
        <dbReference type="Proteomes" id="UP000276029"/>
    </source>
</evidence>
<evidence type="ECO:0000256" key="3">
    <source>
        <dbReference type="ARBA" id="ARBA00023163"/>
    </source>
</evidence>
<reference evidence="6 8" key="2">
    <citation type="submission" date="2018-10" db="EMBL/GenBank/DDBJ databases">
        <title>Genomic Encyclopedia of Type Strains, Phase IV (KMG-IV): sequencing the most valuable type-strain genomes for metagenomic binning, comparative biology and taxonomic classification.</title>
        <authorList>
            <person name="Goeker M."/>
        </authorList>
    </citation>
    <scope>NUCLEOTIDE SEQUENCE [LARGE SCALE GENOMIC DNA]</scope>
    <source>
        <strain evidence="6 8">DSM 19791</strain>
    </source>
</reference>
<dbReference type="GO" id="GO:0005829">
    <property type="term" value="C:cytosol"/>
    <property type="evidence" value="ECO:0007669"/>
    <property type="project" value="TreeGrafter"/>
</dbReference>
<dbReference type="InterPro" id="IPR000485">
    <property type="entry name" value="AsnC-type_HTH_dom"/>
</dbReference>
<dbReference type="CDD" id="cd00090">
    <property type="entry name" value="HTH_ARSR"/>
    <property type="match status" value="1"/>
</dbReference>
<dbReference type="InterPro" id="IPR011991">
    <property type="entry name" value="ArsR-like_HTH"/>
</dbReference>
<keyword evidence="3" id="KW-0804">Transcription</keyword>
<name>A0AAD1G0R0_SPHMI</name>
<evidence type="ECO:0000256" key="2">
    <source>
        <dbReference type="ARBA" id="ARBA00023125"/>
    </source>
</evidence>
<dbReference type="InterPro" id="IPR019888">
    <property type="entry name" value="Tscrpt_reg_AsnC-like"/>
</dbReference>
<dbReference type="Pfam" id="PF13412">
    <property type="entry name" value="HTH_24"/>
    <property type="match status" value="1"/>
</dbReference>
<dbReference type="GO" id="GO:0043200">
    <property type="term" value="P:response to amino acid"/>
    <property type="evidence" value="ECO:0007669"/>
    <property type="project" value="TreeGrafter"/>
</dbReference>
<dbReference type="EMBL" id="AP018711">
    <property type="protein sequence ID" value="BBE33914.1"/>
    <property type="molecule type" value="Genomic_DNA"/>
</dbReference>
<dbReference type="InterPro" id="IPR036388">
    <property type="entry name" value="WH-like_DNA-bd_sf"/>
</dbReference>
<dbReference type="SMART" id="SM00344">
    <property type="entry name" value="HTH_ASNC"/>
    <property type="match status" value="1"/>
</dbReference>
<dbReference type="Pfam" id="PF01037">
    <property type="entry name" value="AsnC_trans_reg"/>
    <property type="match status" value="1"/>
</dbReference>
<evidence type="ECO:0000313" key="5">
    <source>
        <dbReference type="EMBL" id="BBE33914.1"/>
    </source>
</evidence>
<dbReference type="GO" id="GO:0043565">
    <property type="term" value="F:sequence-specific DNA binding"/>
    <property type="evidence" value="ECO:0007669"/>
    <property type="project" value="InterPro"/>
</dbReference>
<dbReference type="InterPro" id="IPR036390">
    <property type="entry name" value="WH_DNA-bd_sf"/>
</dbReference>
<dbReference type="Proteomes" id="UP000276029">
    <property type="component" value="Unassembled WGS sequence"/>
</dbReference>
<dbReference type="InterPro" id="IPR011008">
    <property type="entry name" value="Dimeric_a/b-barrel"/>
</dbReference>
<dbReference type="PROSITE" id="PS50956">
    <property type="entry name" value="HTH_ASNC_2"/>
    <property type="match status" value="1"/>
</dbReference>
<dbReference type="InterPro" id="IPR019885">
    <property type="entry name" value="Tscrpt_reg_HTH_AsnC-type_CS"/>
</dbReference>
<proteinExistence type="predicted"/>
<organism evidence="5 7">
    <name type="scientific">Sphingosinicella microcystinivorans</name>
    <dbReference type="NCBI Taxonomy" id="335406"/>
    <lineage>
        <taxon>Bacteria</taxon>
        <taxon>Pseudomonadati</taxon>
        <taxon>Pseudomonadota</taxon>
        <taxon>Alphaproteobacteria</taxon>
        <taxon>Sphingomonadales</taxon>
        <taxon>Sphingosinicellaceae</taxon>
        <taxon>Sphingosinicella</taxon>
    </lineage>
</organism>
<dbReference type="PANTHER" id="PTHR30154:SF34">
    <property type="entry name" value="TRANSCRIPTIONAL REGULATOR AZLB"/>
    <property type="match status" value="1"/>
</dbReference>
<dbReference type="InterPro" id="IPR019887">
    <property type="entry name" value="Tscrpt_reg_AsnC/Lrp_C"/>
</dbReference>
<dbReference type="PANTHER" id="PTHR30154">
    <property type="entry name" value="LEUCINE-RESPONSIVE REGULATORY PROTEIN"/>
    <property type="match status" value="1"/>
</dbReference>